<dbReference type="STRING" id="279360.MB14_10625"/>
<keyword evidence="3" id="KW-1185">Reference proteome</keyword>
<evidence type="ECO:0000313" key="3">
    <source>
        <dbReference type="Proteomes" id="UP000075583"/>
    </source>
</evidence>
<feature type="domain" description="DUF4325" evidence="1">
    <location>
        <begin position="20"/>
        <end position="78"/>
    </location>
</feature>
<dbReference type="EMBL" id="LQZQ01000050">
    <property type="protein sequence ID" value="KYG71761.1"/>
    <property type="molecule type" value="Genomic_DNA"/>
</dbReference>
<reference evidence="2" key="1">
    <citation type="submission" date="2016-01" db="EMBL/GenBank/DDBJ databases">
        <title>Genome sequencing of Roseivirga ehrenbergii KMM 6017.</title>
        <authorList>
            <person name="Selvaratnam C."/>
            <person name="Thevarajoo S."/>
            <person name="Goh K.M."/>
            <person name="Ee R."/>
            <person name="Chan K.-G."/>
            <person name="Chong C.S."/>
        </authorList>
    </citation>
    <scope>NUCLEOTIDE SEQUENCE [LARGE SCALE GENOMIC DNA]</scope>
    <source>
        <strain evidence="2">KMM 6017</strain>
    </source>
</reference>
<evidence type="ECO:0000313" key="2">
    <source>
        <dbReference type="EMBL" id="KYG71761.1"/>
    </source>
</evidence>
<accession>A0A150WZ46</accession>
<dbReference type="InterPro" id="IPR025474">
    <property type="entry name" value="DUF4325"/>
</dbReference>
<protein>
    <recommendedName>
        <fullName evidence="1">DUF4325 domain-containing protein</fullName>
    </recommendedName>
</protein>
<dbReference type="AlphaFoldDB" id="A0A150WZ46"/>
<gene>
    <name evidence="2" type="ORF">MB14_10625</name>
</gene>
<evidence type="ECO:0000259" key="1">
    <source>
        <dbReference type="Pfam" id="PF14213"/>
    </source>
</evidence>
<dbReference type="OrthoDB" id="512307at2"/>
<dbReference type="RefSeq" id="WP_062593804.1">
    <property type="nucleotide sequence ID" value="NZ_LQZQ01000050.1"/>
</dbReference>
<dbReference type="Proteomes" id="UP000075583">
    <property type="component" value="Unassembled WGS sequence"/>
</dbReference>
<proteinExistence type="predicted"/>
<name>A0A150WZ46_ROSEK</name>
<sequence length="114" mass="13037">MKTIRVQDITQSHRAISALDGEVVFKKIIDSFGKNQPVMLDFEGIDLTITAFLNSSIGKLYSLYSSVQIKELLDIKNLPSEEVQLLKLVIDRAKERFSKEYPDELDNIDFVNED</sequence>
<comment type="caution">
    <text evidence="2">The sequence shown here is derived from an EMBL/GenBank/DDBJ whole genome shotgun (WGS) entry which is preliminary data.</text>
</comment>
<organism evidence="2 3">
    <name type="scientific">Roseivirga ehrenbergii (strain DSM 102268 / JCM 13514 / KCTC 12282 / NCIMB 14502 / KMM 6017)</name>
    <dbReference type="NCBI Taxonomy" id="279360"/>
    <lineage>
        <taxon>Bacteria</taxon>
        <taxon>Pseudomonadati</taxon>
        <taxon>Bacteroidota</taxon>
        <taxon>Cytophagia</taxon>
        <taxon>Cytophagales</taxon>
        <taxon>Roseivirgaceae</taxon>
        <taxon>Roseivirga</taxon>
    </lineage>
</organism>
<dbReference type="Pfam" id="PF14213">
    <property type="entry name" value="DUF4325"/>
    <property type="match status" value="1"/>
</dbReference>